<evidence type="ECO:0000256" key="2">
    <source>
        <dbReference type="SAM" id="Phobius"/>
    </source>
</evidence>
<keyword evidence="2" id="KW-0472">Membrane</keyword>
<organism evidence="4 5">
    <name type="scientific">Ruminococcus gauvreauii</name>
    <dbReference type="NCBI Taxonomy" id="438033"/>
    <lineage>
        <taxon>Bacteria</taxon>
        <taxon>Bacillati</taxon>
        <taxon>Bacillota</taxon>
        <taxon>Clostridia</taxon>
        <taxon>Eubacteriales</taxon>
        <taxon>Oscillospiraceae</taxon>
        <taxon>Ruminococcus</taxon>
    </lineage>
</organism>
<evidence type="ECO:0000256" key="1">
    <source>
        <dbReference type="ARBA" id="ARBA00007362"/>
    </source>
</evidence>
<dbReference type="EMBL" id="CP102290">
    <property type="protein sequence ID" value="UWP58439.1"/>
    <property type="molecule type" value="Genomic_DNA"/>
</dbReference>
<dbReference type="SUPFAM" id="SSF103481">
    <property type="entry name" value="Multidrug resistance efflux transporter EmrE"/>
    <property type="match status" value="1"/>
</dbReference>
<protein>
    <submittedName>
        <fullName evidence="4">EamA family transporter</fullName>
    </submittedName>
</protein>
<dbReference type="InterPro" id="IPR037185">
    <property type="entry name" value="EmrE-like"/>
</dbReference>
<evidence type="ECO:0000313" key="5">
    <source>
        <dbReference type="Proteomes" id="UP001060164"/>
    </source>
</evidence>
<keyword evidence="2" id="KW-1133">Transmembrane helix</keyword>
<dbReference type="Pfam" id="PF00892">
    <property type="entry name" value="EamA"/>
    <property type="match status" value="1"/>
</dbReference>
<feature type="transmembrane region" description="Helical" evidence="2">
    <location>
        <begin position="68"/>
        <end position="88"/>
    </location>
</feature>
<comment type="similarity">
    <text evidence="1">Belongs to the EamA transporter family.</text>
</comment>
<proteinExistence type="inferred from homology"/>
<dbReference type="Gene3D" id="1.10.3730.20">
    <property type="match status" value="1"/>
</dbReference>
<accession>A0ABY5VD02</accession>
<keyword evidence="2" id="KW-0812">Transmembrane</keyword>
<evidence type="ECO:0000313" key="4">
    <source>
        <dbReference type="EMBL" id="UWP58439.1"/>
    </source>
</evidence>
<keyword evidence="5" id="KW-1185">Reference proteome</keyword>
<feature type="domain" description="EamA" evidence="3">
    <location>
        <begin position="9"/>
        <end position="110"/>
    </location>
</feature>
<name>A0ABY5VD02_9FIRM</name>
<dbReference type="InterPro" id="IPR000620">
    <property type="entry name" value="EamA_dom"/>
</dbReference>
<feature type="transmembrane region" description="Helical" evidence="2">
    <location>
        <begin position="43"/>
        <end position="61"/>
    </location>
</feature>
<reference evidence="4" key="1">
    <citation type="journal article" date="2022" name="Cell">
        <title>Design, construction, and in vivo augmentation of a complex gut microbiome.</title>
        <authorList>
            <person name="Cheng A.G."/>
            <person name="Ho P.Y."/>
            <person name="Aranda-Diaz A."/>
            <person name="Jain S."/>
            <person name="Yu F.B."/>
            <person name="Meng X."/>
            <person name="Wang M."/>
            <person name="Iakiviak M."/>
            <person name="Nagashima K."/>
            <person name="Zhao A."/>
            <person name="Murugkar P."/>
            <person name="Patil A."/>
            <person name="Atabakhsh K."/>
            <person name="Weakley A."/>
            <person name="Yan J."/>
            <person name="Brumbaugh A.R."/>
            <person name="Higginbottom S."/>
            <person name="Dimas A."/>
            <person name="Shiver A.L."/>
            <person name="Deutschbauer A."/>
            <person name="Neff N."/>
            <person name="Sonnenburg J.L."/>
            <person name="Huang K.C."/>
            <person name="Fischbach M.A."/>
        </authorList>
    </citation>
    <scope>NUCLEOTIDE SEQUENCE</scope>
    <source>
        <strain evidence="4">DSM 19829</strain>
    </source>
</reference>
<gene>
    <name evidence="4" type="ORF">NQ502_13730</name>
</gene>
<dbReference type="Proteomes" id="UP001060164">
    <property type="component" value="Chromosome"/>
</dbReference>
<sequence>MNRMYMLLMFAGTFFTAFSQILLKLSAGKTYRHPIYEYLNWRVMLAYGLFFGVLLLNTYAYTRVDMKYGAVIDSFAYVFVLLMSWLILKEKITKGKLIGNMIIIAGIIIYTI</sequence>
<evidence type="ECO:0000259" key="3">
    <source>
        <dbReference type="Pfam" id="PF00892"/>
    </source>
</evidence>
<dbReference type="RefSeq" id="WP_028528225.1">
    <property type="nucleotide sequence ID" value="NZ_CABLBR010000008.1"/>
</dbReference>